<evidence type="ECO:0000259" key="11">
    <source>
        <dbReference type="PROSITE" id="PS50135"/>
    </source>
</evidence>
<evidence type="ECO:0000256" key="3">
    <source>
        <dbReference type="ARBA" id="ARBA00022833"/>
    </source>
</evidence>
<dbReference type="InterPro" id="IPR009057">
    <property type="entry name" value="Homeodomain-like_sf"/>
</dbReference>
<dbReference type="PANTHER" id="PTHR12802">
    <property type="entry name" value="SWI/SNF COMPLEX-RELATED"/>
    <property type="match status" value="1"/>
</dbReference>
<feature type="domain" description="Myb-like" evidence="10">
    <location>
        <begin position="402"/>
        <end position="445"/>
    </location>
</feature>
<keyword evidence="2 8" id="KW-0863">Zinc-finger</keyword>
<protein>
    <recommendedName>
        <fullName evidence="16">SWI/SNF complex subunit SWI3C</fullName>
    </recommendedName>
</protein>
<dbReference type="Proteomes" id="UP000017836">
    <property type="component" value="Unassembled WGS sequence"/>
</dbReference>
<keyword evidence="7" id="KW-0539">Nucleus</keyword>
<dbReference type="OrthoDB" id="118550at2759"/>
<evidence type="ECO:0000256" key="2">
    <source>
        <dbReference type="ARBA" id="ARBA00022771"/>
    </source>
</evidence>
<dbReference type="InterPro" id="IPR032451">
    <property type="entry name" value="SMARCC_C"/>
</dbReference>
<evidence type="ECO:0000313" key="15">
    <source>
        <dbReference type="Proteomes" id="UP000017836"/>
    </source>
</evidence>
<keyword evidence="6" id="KW-0804">Transcription</keyword>
<dbReference type="STRING" id="13333.W1P9R5"/>
<evidence type="ECO:0000256" key="7">
    <source>
        <dbReference type="ARBA" id="ARBA00023242"/>
    </source>
</evidence>
<dbReference type="HOGENOM" id="CLU_004447_4_1_1"/>
<dbReference type="InterPro" id="IPR036388">
    <property type="entry name" value="WH-like_DNA-bd_sf"/>
</dbReference>
<keyword evidence="15" id="KW-1185">Reference proteome</keyword>
<dbReference type="GO" id="GO:0005634">
    <property type="term" value="C:nucleus"/>
    <property type="evidence" value="ECO:0007669"/>
    <property type="project" value="UniProtKB-ARBA"/>
</dbReference>
<feature type="compositionally biased region" description="Low complexity" evidence="9">
    <location>
        <begin position="586"/>
        <end position="596"/>
    </location>
</feature>
<proteinExistence type="predicted"/>
<dbReference type="PROSITE" id="PS51293">
    <property type="entry name" value="SANT"/>
    <property type="match status" value="1"/>
</dbReference>
<dbReference type="GO" id="GO:0008270">
    <property type="term" value="F:zinc ion binding"/>
    <property type="evidence" value="ECO:0007669"/>
    <property type="project" value="UniProtKB-KW"/>
</dbReference>
<feature type="compositionally biased region" description="Basic and acidic residues" evidence="9">
    <location>
        <begin position="551"/>
        <end position="564"/>
    </location>
</feature>
<dbReference type="KEGG" id="atr:18431860"/>
<evidence type="ECO:0000256" key="4">
    <source>
        <dbReference type="ARBA" id="ARBA00023015"/>
    </source>
</evidence>
<dbReference type="FunFam" id="1.10.10.60:FF:000014">
    <property type="entry name" value="SWI/SNF complex subunit SMARCC2 isoform C"/>
    <property type="match status" value="1"/>
</dbReference>
<evidence type="ECO:0000259" key="13">
    <source>
        <dbReference type="PROSITE" id="PS51293"/>
    </source>
</evidence>
<evidence type="ECO:0000256" key="1">
    <source>
        <dbReference type="ARBA" id="ARBA00022723"/>
    </source>
</evidence>
<evidence type="ECO:0008006" key="16">
    <source>
        <dbReference type="Google" id="ProtNLM"/>
    </source>
</evidence>
<evidence type="ECO:0000256" key="9">
    <source>
        <dbReference type="SAM" id="MobiDB-lite"/>
    </source>
</evidence>
<keyword evidence="1" id="KW-0479">Metal-binding</keyword>
<sequence>MSASPSIPPGIRIKLKRRRENSNGRSFSDDEDSSALPEKQAKDDDSPIMASDSGEPIETSNGNGVQILDFPVVFEQKLARPHPSVLALICAERAVFSHDFREEKTRSHGFFLENISHGQLQTLSSIPCDSPFLTPPDQEKPESSTYVCTSPTIIEGKGVIKRLIMPGMEKECLLVLPVHAEWFSPTKLHRLERHVVPGILSGKSSDLTQERYVEIRNKIVAKYMENPEKMLSLNECEGSIEVDINILSKIFRFLDHWGIINYRATSSSKKSVHHSIRPGSLLQEDNNGELHISLAPLRSIDGLISFDKPKSRFRPEDVSLVSMGSGRAISDLDQRLRERFSENRCSCCGQPCPRIYYQSQKEADVILCSDCFHDGKFLTGSSSIDFLRMDSTKDFCDFDGDNWTDHETLLLLQAVEIYNDNWNEIAEHVGTKSKAQCILQFIRLPMEDGLLEDIELPKSVFSSDYSKEADHGKPYSMANGYSAGEEINSEDRVLFANSGNPVMALVAFLASAIGPRVAAACAHAALVELSKEDDCTVANSSPLNMEVSAQGDRKCLESDRRDPGFRGNDPNIIHQQDDSKSMQGLSGKSESVGSPSSEKLKVAVKVGLSAAAMKAKLFADHEEREVQRLTASIVNNQLRKVELKLKQIAETEALLMRECEQTERHRQRIASERDRIVSSRFSTPDSTTTSTNNNRPIVMTTSTSQQNLMPSYNQQVSHQTMSFMPRQQMFGFGPGTIGPRMPLSAIHPSASPSSAPTSTPQNPSLSHAMLRPVAGASSNAS</sequence>
<evidence type="ECO:0000259" key="10">
    <source>
        <dbReference type="PROSITE" id="PS50090"/>
    </source>
</evidence>
<feature type="compositionally biased region" description="Low complexity" evidence="9">
    <location>
        <begin position="742"/>
        <end position="764"/>
    </location>
</feature>
<dbReference type="SMART" id="SM00717">
    <property type="entry name" value="SANT"/>
    <property type="match status" value="1"/>
</dbReference>
<keyword evidence="3" id="KW-0862">Zinc</keyword>
<organism evidence="14 15">
    <name type="scientific">Amborella trichopoda</name>
    <dbReference type="NCBI Taxonomy" id="13333"/>
    <lineage>
        <taxon>Eukaryota</taxon>
        <taxon>Viridiplantae</taxon>
        <taxon>Streptophyta</taxon>
        <taxon>Embryophyta</taxon>
        <taxon>Tracheophyta</taxon>
        <taxon>Spermatophyta</taxon>
        <taxon>Magnoliopsida</taxon>
        <taxon>Amborellales</taxon>
        <taxon>Amborellaceae</taxon>
        <taxon>Amborella</taxon>
    </lineage>
</organism>
<evidence type="ECO:0000256" key="6">
    <source>
        <dbReference type="ARBA" id="ARBA00023163"/>
    </source>
</evidence>
<dbReference type="Gene3D" id="1.10.10.10">
    <property type="entry name" value="Winged helix-like DNA-binding domain superfamily/Winged helix DNA-binding domain"/>
    <property type="match status" value="1"/>
</dbReference>
<reference evidence="15" key="1">
    <citation type="journal article" date="2013" name="Science">
        <title>The Amborella genome and the evolution of flowering plants.</title>
        <authorList>
            <consortium name="Amborella Genome Project"/>
        </authorList>
    </citation>
    <scope>NUCLEOTIDE SEQUENCE [LARGE SCALE GENOMIC DNA]</scope>
</reference>
<dbReference type="Pfam" id="PF16495">
    <property type="entry name" value="SWIRM-assoc_1"/>
    <property type="match status" value="1"/>
</dbReference>
<dbReference type="PANTHER" id="PTHR12802:SF61">
    <property type="entry name" value="SWI_SNF COMPLEX SUBUNIT SWI3C"/>
    <property type="match status" value="1"/>
</dbReference>
<feature type="domain" description="SANT" evidence="13">
    <location>
        <begin position="401"/>
        <end position="449"/>
    </location>
</feature>
<dbReference type="CDD" id="cd00167">
    <property type="entry name" value="SANT"/>
    <property type="match status" value="1"/>
</dbReference>
<dbReference type="AlphaFoldDB" id="W1P9R5"/>
<dbReference type="InterPro" id="IPR000433">
    <property type="entry name" value="Znf_ZZ"/>
</dbReference>
<gene>
    <name evidence="14" type="ORF">AMTR_s00203p00034930</name>
</gene>
<evidence type="ECO:0000313" key="14">
    <source>
        <dbReference type="EMBL" id="ERN03715.1"/>
    </source>
</evidence>
<dbReference type="PROSITE" id="PS50934">
    <property type="entry name" value="SWIRM"/>
    <property type="match status" value="1"/>
</dbReference>
<dbReference type="Pfam" id="PF00249">
    <property type="entry name" value="Myb_DNA-binding"/>
    <property type="match status" value="1"/>
</dbReference>
<dbReference type="InterPro" id="IPR007526">
    <property type="entry name" value="SWIRM"/>
</dbReference>
<keyword evidence="4" id="KW-0805">Transcription regulation</keyword>
<dbReference type="SUPFAM" id="SSF46689">
    <property type="entry name" value="Homeodomain-like"/>
    <property type="match status" value="2"/>
</dbReference>
<dbReference type="PROSITE" id="PS50090">
    <property type="entry name" value="MYB_LIKE"/>
    <property type="match status" value="1"/>
</dbReference>
<dbReference type="EMBL" id="KI394332">
    <property type="protein sequence ID" value="ERN03715.1"/>
    <property type="molecule type" value="Genomic_DNA"/>
</dbReference>
<dbReference type="OMA" id="DCFHHGR"/>
<evidence type="ECO:0000256" key="8">
    <source>
        <dbReference type="PROSITE-ProRule" id="PRU00228"/>
    </source>
</evidence>
<keyword evidence="5" id="KW-0238">DNA-binding</keyword>
<feature type="domain" description="SWIRM" evidence="12">
    <location>
        <begin position="174"/>
        <end position="271"/>
    </location>
</feature>
<accession>W1P9R5</accession>
<dbReference type="InterPro" id="IPR017884">
    <property type="entry name" value="SANT_dom"/>
</dbReference>
<dbReference type="eggNOG" id="KOG1279">
    <property type="taxonomic scope" value="Eukaryota"/>
</dbReference>
<dbReference type="Gene3D" id="1.10.10.60">
    <property type="entry name" value="Homeodomain-like"/>
    <property type="match status" value="1"/>
</dbReference>
<dbReference type="GO" id="GO:0003677">
    <property type="term" value="F:DNA binding"/>
    <property type="evidence" value="ECO:0007669"/>
    <property type="project" value="UniProtKB-KW"/>
</dbReference>
<dbReference type="Gramene" id="ERN03715">
    <property type="protein sequence ID" value="ERN03715"/>
    <property type="gene ID" value="AMTR_s00203p00034930"/>
</dbReference>
<feature type="region of interest" description="Disordered" evidence="9">
    <location>
        <begin position="1"/>
        <end position="62"/>
    </location>
</feature>
<feature type="domain" description="ZZ-type" evidence="11">
    <location>
        <begin position="340"/>
        <end position="394"/>
    </location>
</feature>
<feature type="region of interest" description="Disordered" evidence="9">
    <location>
        <begin position="740"/>
        <end position="781"/>
    </location>
</feature>
<evidence type="ECO:0000256" key="5">
    <source>
        <dbReference type="ARBA" id="ARBA00023125"/>
    </source>
</evidence>
<evidence type="ECO:0000259" key="12">
    <source>
        <dbReference type="PROSITE" id="PS50934"/>
    </source>
</evidence>
<dbReference type="Pfam" id="PF04433">
    <property type="entry name" value="SWIRM"/>
    <property type="match status" value="1"/>
</dbReference>
<dbReference type="PROSITE" id="PS50135">
    <property type="entry name" value="ZF_ZZ_2"/>
    <property type="match status" value="1"/>
</dbReference>
<feature type="region of interest" description="Disordered" evidence="9">
    <location>
        <begin position="548"/>
        <end position="596"/>
    </location>
</feature>
<dbReference type="InterPro" id="IPR001005">
    <property type="entry name" value="SANT/Myb"/>
</dbReference>
<name>W1P9R5_AMBTC</name>